<sequence>MAPQHNRNAEPPAGNQALIDRVDLLLGAGFIGDEKAARIVESVPETPGAIVDWLQQFAAAEDWRRFRRFALLAGSIKPPGLAPVIREALDRTPTPAEVNREDLVEILGEIRDAAAVPTLLRFFEETWPKEAPFHSASVKSIQALGTIGTPEAQQALRGIATNDRYANPLRWYAAIELEIEDELGFDEDEMLNGQ</sequence>
<organism evidence="1 2">
    <name type="scientific">Streptomyces hoynatensis</name>
    <dbReference type="NCBI Taxonomy" id="1141874"/>
    <lineage>
        <taxon>Bacteria</taxon>
        <taxon>Bacillati</taxon>
        <taxon>Actinomycetota</taxon>
        <taxon>Actinomycetes</taxon>
        <taxon>Kitasatosporales</taxon>
        <taxon>Streptomycetaceae</taxon>
        <taxon>Streptomyces</taxon>
    </lineage>
</organism>
<gene>
    <name evidence="1" type="ORF">D7294_17925</name>
</gene>
<dbReference type="RefSeq" id="WP_120680941.1">
    <property type="nucleotide sequence ID" value="NZ_RBAL01000010.1"/>
</dbReference>
<dbReference type="Pfam" id="PF03130">
    <property type="entry name" value="HEAT_PBS"/>
    <property type="match status" value="1"/>
</dbReference>
<dbReference type="AlphaFoldDB" id="A0A3A9YW68"/>
<dbReference type="Gene3D" id="1.25.10.10">
    <property type="entry name" value="Leucine-rich Repeat Variant"/>
    <property type="match status" value="1"/>
</dbReference>
<dbReference type="InterPro" id="IPR004155">
    <property type="entry name" value="PBS_lyase_HEAT"/>
</dbReference>
<protein>
    <submittedName>
        <fullName evidence="1">HEAT repeat domain-containing protein</fullName>
    </submittedName>
</protein>
<proteinExistence type="predicted"/>
<dbReference type="Proteomes" id="UP000272474">
    <property type="component" value="Unassembled WGS sequence"/>
</dbReference>
<dbReference type="InterPro" id="IPR011989">
    <property type="entry name" value="ARM-like"/>
</dbReference>
<dbReference type="EMBL" id="RBAL01000010">
    <property type="protein sequence ID" value="RKN40341.1"/>
    <property type="molecule type" value="Genomic_DNA"/>
</dbReference>
<name>A0A3A9YW68_9ACTN</name>
<evidence type="ECO:0000313" key="2">
    <source>
        <dbReference type="Proteomes" id="UP000272474"/>
    </source>
</evidence>
<comment type="caution">
    <text evidence="1">The sequence shown here is derived from an EMBL/GenBank/DDBJ whole genome shotgun (WGS) entry which is preliminary data.</text>
</comment>
<evidence type="ECO:0000313" key="1">
    <source>
        <dbReference type="EMBL" id="RKN40341.1"/>
    </source>
</evidence>
<dbReference type="InterPro" id="IPR016024">
    <property type="entry name" value="ARM-type_fold"/>
</dbReference>
<dbReference type="SUPFAM" id="SSF48371">
    <property type="entry name" value="ARM repeat"/>
    <property type="match status" value="1"/>
</dbReference>
<accession>A0A3A9YW68</accession>
<reference evidence="1 2" key="1">
    <citation type="journal article" date="2014" name="Int. J. Syst. Evol. Microbiol.">
        <title>Streptomyces hoynatensis sp. nov., isolated from deep marine sediment.</title>
        <authorList>
            <person name="Veyisoglu A."/>
            <person name="Sahin N."/>
        </authorList>
    </citation>
    <scope>NUCLEOTIDE SEQUENCE [LARGE SCALE GENOMIC DNA]</scope>
    <source>
        <strain evidence="1 2">KCTC 29097</strain>
    </source>
</reference>
<dbReference type="OrthoDB" id="3389580at2"/>
<keyword evidence="2" id="KW-1185">Reference proteome</keyword>